<sequence length="81" mass="9273">MDRFNILRQQASGLLLMPVNCDDMAQHLKINAYFCLAMNEGKRNSSITGFMNDVSILCEYKLEFDFNQYMGVVNKSMPPSL</sequence>
<accession>A0A788S5N7</accession>
<protein>
    <submittedName>
        <fullName evidence="1">Uncharacterized protein</fullName>
    </submittedName>
</protein>
<dbReference type="EMBL" id="CP057906">
    <property type="protein sequence ID" value="QMO40875.1"/>
    <property type="molecule type" value="Genomic_DNA"/>
</dbReference>
<name>A0A788S5N7_ECOLX</name>
<proteinExistence type="predicted"/>
<evidence type="ECO:0000313" key="1">
    <source>
        <dbReference type="EMBL" id="QMO40875.1"/>
    </source>
</evidence>
<reference evidence="1 2" key="1">
    <citation type="submission" date="2020-06" db="EMBL/GenBank/DDBJ databases">
        <title>REHAB project genomes.</title>
        <authorList>
            <person name="Shaw L.P."/>
        </authorList>
    </citation>
    <scope>NUCLEOTIDE SEQUENCE [LARGE SCALE GENOMIC DNA]</scope>
    <source>
        <strain evidence="1 2">RHB10-C12</strain>
    </source>
</reference>
<dbReference type="RefSeq" id="WP_001382836.1">
    <property type="nucleotide sequence ID" value="NZ_BFNN01000014.1"/>
</dbReference>
<dbReference type="AlphaFoldDB" id="A0A788S5N7"/>
<organism evidence="1 2">
    <name type="scientific">Escherichia coli</name>
    <dbReference type="NCBI Taxonomy" id="562"/>
    <lineage>
        <taxon>Bacteria</taxon>
        <taxon>Pseudomonadati</taxon>
        <taxon>Pseudomonadota</taxon>
        <taxon>Gammaproteobacteria</taxon>
        <taxon>Enterobacterales</taxon>
        <taxon>Enterobacteriaceae</taxon>
        <taxon>Escherichia</taxon>
    </lineage>
</organism>
<evidence type="ECO:0000313" key="2">
    <source>
        <dbReference type="Proteomes" id="UP000514754"/>
    </source>
</evidence>
<gene>
    <name evidence="1" type="ORF">HVW43_11400</name>
</gene>
<dbReference type="Proteomes" id="UP000514754">
    <property type="component" value="Chromosome"/>
</dbReference>